<feature type="region of interest" description="Disordered" evidence="1">
    <location>
        <begin position="621"/>
        <end position="704"/>
    </location>
</feature>
<evidence type="ECO:0000313" key="2">
    <source>
        <dbReference type="EMBL" id="KAK3270061.1"/>
    </source>
</evidence>
<dbReference type="Proteomes" id="UP001190700">
    <property type="component" value="Unassembled WGS sequence"/>
</dbReference>
<sequence>MDSLSWKDALTVVLRREGRPMHIHSIAWHCLEGGLVKSTARAPWNVVWAVLKGSTDDFVQCEEQIFTHVDAASFTHLDITAARAEAQRLKPQLDRLVDVKREGGGALGDDAPRAPEASSPPRVQEPAPLGAATPRTPSSRMSHFSVPLDEVQLETVTLDQLLELTDQLIEERSRADAADVRAAAAEQRAIEAELHLEALMKACRVLCTTSSSIEAEYRIATTSPHVPRHVPATATGGLRSAVYQAAQTSDVESLSASGIASQFRTDFQHLDAYPLSQTLFGEYGRGLHAYHPAERVAASITKTPHTPLAHRWWTDAGVGSHSLPPKVTTSAANAHKEHASHHPINSALQSGETVFTGSQLQSFEMLSQSSVLRSGQKAASSMTAVPYAETKLPGDAHHSQAETTSSSASPRREQALAEGFEPTAAAPDAAPSPPLYLAHLPSPPKLHPPNHSLPITHTPPGSPPSTPPRPLSPSTHTVNVTVNAVLHDEPGASSSRRSLSPHRVQVHANTSLRHPYDDQSSGVSEVPTDAQIAVETPAAAEVEVAAPSNARVTRVVTPRQPVRPLRAAAPSPAPDSLPLFYTPARAPPSSRAASLQHPATALPAPVPMRLTQPIPYPAYQQPRRHASAGTHAGSSTGGAGVGELDSVKEASPTVESMWHPAQGQQAETLSTRTSPRSVRSPLGDREKGGSNELGARITSRGSSPEEFISRAQLASSSRAVVSGPGVGLEQGPSGMGPVVEPLYGARRPGPVEREVVQEPKAEIWKTNAASEQLEITTAVIAPPLCDAFVYIGALLRPEEADGFFKGVGGSHLAQSLRISIASSKPLLLLVSIAVGHEPGPHWSALTVSSSTARWFCSSFHSKYGHANFLAAVQFLSLLSRFSQEGGTGPLPLQPEPASMEQQRSGEVDGGQHLFTSLTVEACMLMTNNPASNRVDHGANNSSTF</sequence>
<dbReference type="AlphaFoldDB" id="A0AAE0L2T3"/>
<feature type="region of interest" description="Disordered" evidence="1">
    <location>
        <begin position="102"/>
        <end position="142"/>
    </location>
</feature>
<accession>A0AAE0L2T3</accession>
<organism evidence="2 3">
    <name type="scientific">Cymbomonas tetramitiformis</name>
    <dbReference type="NCBI Taxonomy" id="36881"/>
    <lineage>
        <taxon>Eukaryota</taxon>
        <taxon>Viridiplantae</taxon>
        <taxon>Chlorophyta</taxon>
        <taxon>Pyramimonadophyceae</taxon>
        <taxon>Pyramimonadales</taxon>
        <taxon>Pyramimonadaceae</taxon>
        <taxon>Cymbomonas</taxon>
    </lineage>
</organism>
<comment type="caution">
    <text evidence="2">The sequence shown here is derived from an EMBL/GenBank/DDBJ whole genome shotgun (WGS) entry which is preliminary data.</text>
</comment>
<feature type="compositionally biased region" description="Pro residues" evidence="1">
    <location>
        <begin position="460"/>
        <end position="471"/>
    </location>
</feature>
<reference evidence="2 3" key="1">
    <citation type="journal article" date="2015" name="Genome Biol. Evol.">
        <title>Comparative Genomics of a Bacterivorous Green Alga Reveals Evolutionary Causalities and Consequences of Phago-Mixotrophic Mode of Nutrition.</title>
        <authorList>
            <person name="Burns J.A."/>
            <person name="Paasch A."/>
            <person name="Narechania A."/>
            <person name="Kim E."/>
        </authorList>
    </citation>
    <scope>NUCLEOTIDE SEQUENCE [LARGE SCALE GENOMIC DNA]</scope>
    <source>
        <strain evidence="2 3">PLY_AMNH</strain>
    </source>
</reference>
<protein>
    <submittedName>
        <fullName evidence="2">Uncharacterized protein</fullName>
    </submittedName>
</protein>
<feature type="region of interest" description="Disordered" evidence="1">
    <location>
        <begin position="323"/>
        <end position="347"/>
    </location>
</feature>
<evidence type="ECO:0000313" key="3">
    <source>
        <dbReference type="Proteomes" id="UP001190700"/>
    </source>
</evidence>
<name>A0AAE0L2T3_9CHLO</name>
<feature type="region of interest" description="Disordered" evidence="1">
    <location>
        <begin position="391"/>
        <end position="476"/>
    </location>
</feature>
<feature type="region of interest" description="Disordered" evidence="1">
    <location>
        <begin position="886"/>
        <end position="905"/>
    </location>
</feature>
<dbReference type="EMBL" id="LGRX02010591">
    <property type="protein sequence ID" value="KAK3270061.1"/>
    <property type="molecule type" value="Genomic_DNA"/>
</dbReference>
<proteinExistence type="predicted"/>
<gene>
    <name evidence="2" type="ORF">CYMTET_21524</name>
</gene>
<keyword evidence="3" id="KW-1185">Reference proteome</keyword>
<feature type="compositionally biased region" description="Low complexity" evidence="1">
    <location>
        <begin position="668"/>
        <end position="681"/>
    </location>
</feature>
<evidence type="ECO:0000256" key="1">
    <source>
        <dbReference type="SAM" id="MobiDB-lite"/>
    </source>
</evidence>